<evidence type="ECO:0000256" key="4">
    <source>
        <dbReference type="ARBA" id="ARBA00022729"/>
    </source>
</evidence>
<keyword evidence="10" id="KW-1185">Reference proteome</keyword>
<evidence type="ECO:0000256" key="7">
    <source>
        <dbReference type="ARBA" id="ARBA00023326"/>
    </source>
</evidence>
<dbReference type="Gene3D" id="3.40.50.1820">
    <property type="entry name" value="alpha/beta hydrolase"/>
    <property type="match status" value="2"/>
</dbReference>
<evidence type="ECO:0000256" key="5">
    <source>
        <dbReference type="ARBA" id="ARBA00022801"/>
    </source>
</evidence>
<evidence type="ECO:0000256" key="2">
    <source>
        <dbReference type="ARBA" id="ARBA00022525"/>
    </source>
</evidence>
<comment type="subcellular location">
    <subcellularLocation>
        <location evidence="1">Secreted</location>
    </subcellularLocation>
</comment>
<reference evidence="9 10" key="1">
    <citation type="journal article" date="2015" name="Genome Announc.">
        <title>Draft Genome Sequences of Marine Isolates of Thalassomonas viridans and Thalassomonas actiniarum.</title>
        <authorList>
            <person name="Olonade I."/>
            <person name="van Zyl L.J."/>
            <person name="Trindade M."/>
        </authorList>
    </citation>
    <scope>NUCLEOTIDE SEQUENCE [LARGE SCALE GENOMIC DNA]</scope>
    <source>
        <strain evidence="9 10">XOM25</strain>
    </source>
</reference>
<keyword evidence="4" id="KW-0732">Signal</keyword>
<keyword evidence="3" id="KW-0858">Xylan degradation</keyword>
<dbReference type="Pfam" id="PF12697">
    <property type="entry name" value="Abhydrolase_6"/>
    <property type="match status" value="1"/>
</dbReference>
<gene>
    <name evidence="9" type="ORF">SG34_032965</name>
</gene>
<reference evidence="9 10" key="2">
    <citation type="journal article" date="2022" name="Mar. Drugs">
        <title>Bioassay-Guided Fractionation Leads to the Detection of Cholic Acid Generated by the Rare Thalassomonas sp.</title>
        <authorList>
            <person name="Pheiffer F."/>
            <person name="Schneider Y.K."/>
            <person name="Hansen E.H."/>
            <person name="Andersen J.H."/>
            <person name="Isaksson J."/>
            <person name="Busche T."/>
            <person name="R C."/>
            <person name="Kalinowski J."/>
            <person name="Zyl L.V."/>
            <person name="Trindade M."/>
        </authorList>
    </citation>
    <scope>NUCLEOTIDE SEQUENCE [LARGE SCALE GENOMIC DNA]</scope>
    <source>
        <strain evidence="9 10">XOM25</strain>
    </source>
</reference>
<evidence type="ECO:0000256" key="1">
    <source>
        <dbReference type="ARBA" id="ARBA00004613"/>
    </source>
</evidence>
<dbReference type="PANTHER" id="PTHR38050">
    <property type="match status" value="1"/>
</dbReference>
<dbReference type="InterPro" id="IPR029058">
    <property type="entry name" value="AB_hydrolase_fold"/>
</dbReference>
<protein>
    <submittedName>
        <fullName evidence="9">Alpha/beta hydrolase</fullName>
    </submittedName>
</protein>
<keyword evidence="6" id="KW-0119">Carbohydrate metabolism</keyword>
<keyword evidence="5 9" id="KW-0378">Hydrolase</keyword>
<evidence type="ECO:0000256" key="3">
    <source>
        <dbReference type="ARBA" id="ARBA00022651"/>
    </source>
</evidence>
<sequence>MTNHNLIKTAIFSLGFTLLSACNSSGGGKVDEVQPEPVPNPDMVVLDDRSYLLKLPARFSADKEYKLLLAFHGSGSNSEAMQSIAGFEQKSEDYIVAYPQSKVEEWNEGCGCNKPARLGINDLGFVDDVIADISNNYKIIPGEIYAAGFSQGGLFSQNLLCKRSETFKAIASVASPMSEQLSHSCTIAQPTSYMMVHGLADTILPYQGQEHSNFGLISSPDAVQLLARQNGSTDLVDVGWQYADTVALTAFENNDIKTQLYSVTGGGHQWSYSRFDSSREILNFFDSHDQPSLPQYSQVHAIGEKSLHVRAMGENNSGPAVILLSGPNKNFHSDSAWFARLQPQLAYKYRVYAIDRAGNAWSSFDDNASYTGFVDDLYQLLPELGETEVTLVAFASANITARLFQDKYQNDANVKIKNMLWIDPDIFLPHSIAMYQGGTVDWYHRRINDIIPHIGEGNWTERSAGKITLEREEVAGLVGEATASLMDWSYFDLVSQRRLTIPQQTTRAIEISNYYDDLNNVKELPLLTDIKISVIDSDFEQPEIAEATEGQEALIQWAEEGSQWSQEVAAESGGQYIPLTNTDHLVTFDKPEAIIEAIDWLVAQE</sequence>
<evidence type="ECO:0000256" key="6">
    <source>
        <dbReference type="ARBA" id="ARBA00023277"/>
    </source>
</evidence>
<evidence type="ECO:0000313" key="9">
    <source>
        <dbReference type="EMBL" id="WDE08717.1"/>
    </source>
</evidence>
<keyword evidence="7" id="KW-0624">Polysaccharide degradation</keyword>
<accession>A0AAE9ZE09</accession>
<dbReference type="Proteomes" id="UP000032352">
    <property type="component" value="Chromosome pTvir"/>
</dbReference>
<dbReference type="GO" id="GO:0045493">
    <property type="term" value="P:xylan catabolic process"/>
    <property type="evidence" value="ECO:0007669"/>
    <property type="project" value="UniProtKB-KW"/>
</dbReference>
<name>A0AAE9ZE09_9GAMM</name>
<proteinExistence type="predicted"/>
<feature type="domain" description="AB hydrolase-1" evidence="8">
    <location>
        <begin position="321"/>
        <end position="597"/>
    </location>
</feature>
<dbReference type="RefSeq" id="WP_044839804.1">
    <property type="nucleotide sequence ID" value="NZ_CP059734.1"/>
</dbReference>
<dbReference type="GO" id="GO:0005576">
    <property type="term" value="C:extracellular region"/>
    <property type="evidence" value="ECO:0007669"/>
    <property type="project" value="UniProtKB-SubCell"/>
</dbReference>
<dbReference type="GO" id="GO:0030600">
    <property type="term" value="F:feruloyl esterase activity"/>
    <property type="evidence" value="ECO:0007669"/>
    <property type="project" value="InterPro"/>
</dbReference>
<organism evidence="9 10">
    <name type="scientific">Thalassomonas viridans</name>
    <dbReference type="NCBI Taxonomy" id="137584"/>
    <lineage>
        <taxon>Bacteria</taxon>
        <taxon>Pseudomonadati</taxon>
        <taxon>Pseudomonadota</taxon>
        <taxon>Gammaproteobacteria</taxon>
        <taxon>Alteromonadales</taxon>
        <taxon>Colwelliaceae</taxon>
        <taxon>Thalassomonas</taxon>
    </lineage>
</organism>
<evidence type="ECO:0000313" key="10">
    <source>
        <dbReference type="Proteomes" id="UP000032352"/>
    </source>
</evidence>
<dbReference type="EMBL" id="CP059734">
    <property type="protein sequence ID" value="WDE08717.1"/>
    <property type="molecule type" value="Genomic_DNA"/>
</dbReference>
<dbReference type="InterPro" id="IPR043595">
    <property type="entry name" value="FaeB/C/D"/>
</dbReference>
<dbReference type="KEGG" id="tvd:SG34_032965"/>
<dbReference type="AlphaFoldDB" id="A0AAE9ZE09"/>
<dbReference type="PANTHER" id="PTHR38050:SF2">
    <property type="entry name" value="FERULOYL ESTERASE C-RELATED"/>
    <property type="match status" value="1"/>
</dbReference>
<dbReference type="SUPFAM" id="SSF53474">
    <property type="entry name" value="alpha/beta-Hydrolases"/>
    <property type="match status" value="2"/>
</dbReference>
<dbReference type="InterPro" id="IPR000073">
    <property type="entry name" value="AB_hydrolase_1"/>
</dbReference>
<evidence type="ECO:0000259" key="8">
    <source>
        <dbReference type="Pfam" id="PF12697"/>
    </source>
</evidence>
<keyword evidence="2" id="KW-0964">Secreted</keyword>